<protein>
    <recommendedName>
        <fullName evidence="14">Cytochrome P450</fullName>
    </recommendedName>
</protein>
<evidence type="ECO:0000256" key="10">
    <source>
        <dbReference type="PIRSR" id="PIRSR602401-1"/>
    </source>
</evidence>
<accession>A0ABD0J9B3</accession>
<comment type="similarity">
    <text evidence="3">Belongs to the cytochrome P450 family.</text>
</comment>
<dbReference type="PROSITE" id="PS00086">
    <property type="entry name" value="CYTOCHROME_P450"/>
    <property type="match status" value="1"/>
</dbReference>
<dbReference type="InterPro" id="IPR036396">
    <property type="entry name" value="Cyt_P450_sf"/>
</dbReference>
<dbReference type="AlphaFoldDB" id="A0ABD0J9B3"/>
<evidence type="ECO:0008006" key="14">
    <source>
        <dbReference type="Google" id="ProtNLM"/>
    </source>
</evidence>
<dbReference type="InterPro" id="IPR002401">
    <property type="entry name" value="Cyt_P450_E_grp-I"/>
</dbReference>
<dbReference type="PRINTS" id="PR00463">
    <property type="entry name" value="EP450I"/>
</dbReference>
<keyword evidence="6" id="KW-0492">Microsome</keyword>
<keyword evidence="8 10" id="KW-0408">Iron</keyword>
<dbReference type="InterPro" id="IPR001128">
    <property type="entry name" value="Cyt_P450"/>
</dbReference>
<comment type="function">
    <text evidence="9">Cytochromes P450 are a group of heme-thiolate monooxygenases. They oxidize a variety of structurally unrelated compounds, including steroids, fatty acids, and xenobiotics.</text>
</comment>
<dbReference type="InterPro" id="IPR017972">
    <property type="entry name" value="Cyt_P450_CS"/>
</dbReference>
<feature type="transmembrane region" description="Helical" evidence="11">
    <location>
        <begin position="570"/>
        <end position="588"/>
    </location>
</feature>
<dbReference type="SUPFAM" id="SSF48264">
    <property type="entry name" value="Cytochrome P450"/>
    <property type="match status" value="1"/>
</dbReference>
<dbReference type="Pfam" id="PF07173">
    <property type="entry name" value="GRDP-like"/>
    <property type="match status" value="1"/>
</dbReference>
<keyword evidence="11" id="KW-0472">Membrane</keyword>
<dbReference type="PRINTS" id="PR00385">
    <property type="entry name" value="P450"/>
</dbReference>
<evidence type="ECO:0000256" key="6">
    <source>
        <dbReference type="ARBA" id="ARBA00022848"/>
    </source>
</evidence>
<gene>
    <name evidence="12" type="ORF">BaRGS_00037243</name>
</gene>
<dbReference type="GO" id="GO:0046872">
    <property type="term" value="F:metal ion binding"/>
    <property type="evidence" value="ECO:0007669"/>
    <property type="project" value="UniProtKB-KW"/>
</dbReference>
<dbReference type="PANTHER" id="PTHR24302">
    <property type="entry name" value="CYTOCHROME P450 FAMILY 3"/>
    <property type="match status" value="1"/>
</dbReference>
<evidence type="ECO:0000256" key="3">
    <source>
        <dbReference type="ARBA" id="ARBA00010617"/>
    </source>
</evidence>
<evidence type="ECO:0000256" key="4">
    <source>
        <dbReference type="ARBA" id="ARBA00022617"/>
    </source>
</evidence>
<comment type="caution">
    <text evidence="12">The sequence shown here is derived from an EMBL/GenBank/DDBJ whole genome shotgun (WGS) entry which is preliminary data.</text>
</comment>
<feature type="binding site" description="axial binding residue" evidence="10">
    <location>
        <position position="1014"/>
    </location>
    <ligand>
        <name>heme</name>
        <dbReference type="ChEBI" id="CHEBI:30413"/>
    </ligand>
    <ligandPart>
        <name>Fe</name>
        <dbReference type="ChEBI" id="CHEBI:18248"/>
    </ligandPart>
</feature>
<proteinExistence type="inferred from homology"/>
<keyword evidence="11" id="KW-1133">Transmembrane helix</keyword>
<keyword evidence="5 10" id="KW-0479">Metal-binding</keyword>
<keyword evidence="6" id="KW-0256">Endoplasmic reticulum</keyword>
<dbReference type="InterPro" id="IPR050705">
    <property type="entry name" value="Cytochrome_P450_3A"/>
</dbReference>
<dbReference type="InterPro" id="IPR009836">
    <property type="entry name" value="GRDP-like"/>
</dbReference>
<evidence type="ECO:0000256" key="5">
    <source>
        <dbReference type="ARBA" id="ARBA00022723"/>
    </source>
</evidence>
<reference evidence="12 13" key="1">
    <citation type="journal article" date="2023" name="Sci. Data">
        <title>Genome assembly of the Korean intertidal mud-creeper Batillaria attramentaria.</title>
        <authorList>
            <person name="Patra A.K."/>
            <person name="Ho P.T."/>
            <person name="Jun S."/>
            <person name="Lee S.J."/>
            <person name="Kim Y."/>
            <person name="Won Y.J."/>
        </authorList>
    </citation>
    <scope>NUCLEOTIDE SEQUENCE [LARGE SCALE GENOMIC DNA]</scope>
    <source>
        <strain evidence="12">Wonlab-2016</strain>
    </source>
</reference>
<organism evidence="12 13">
    <name type="scientific">Batillaria attramentaria</name>
    <dbReference type="NCBI Taxonomy" id="370345"/>
    <lineage>
        <taxon>Eukaryota</taxon>
        <taxon>Metazoa</taxon>
        <taxon>Spiralia</taxon>
        <taxon>Lophotrochozoa</taxon>
        <taxon>Mollusca</taxon>
        <taxon>Gastropoda</taxon>
        <taxon>Caenogastropoda</taxon>
        <taxon>Sorbeoconcha</taxon>
        <taxon>Cerithioidea</taxon>
        <taxon>Batillariidae</taxon>
        <taxon>Batillaria</taxon>
    </lineage>
</organism>
<dbReference type="GO" id="GO:0016491">
    <property type="term" value="F:oxidoreductase activity"/>
    <property type="evidence" value="ECO:0007669"/>
    <property type="project" value="UniProtKB-KW"/>
</dbReference>
<evidence type="ECO:0000256" key="2">
    <source>
        <dbReference type="ARBA" id="ARBA00004406"/>
    </source>
</evidence>
<dbReference type="PANTHER" id="PTHR24302:SF15">
    <property type="entry name" value="FATTY-ACID PEROXYGENASE"/>
    <property type="match status" value="1"/>
</dbReference>
<evidence type="ECO:0000256" key="11">
    <source>
        <dbReference type="SAM" id="Phobius"/>
    </source>
</evidence>
<evidence type="ECO:0000313" key="12">
    <source>
        <dbReference type="EMBL" id="KAK7466676.1"/>
    </source>
</evidence>
<keyword evidence="4 10" id="KW-0349">Heme</keyword>
<dbReference type="Pfam" id="PF00067">
    <property type="entry name" value="p450"/>
    <property type="match status" value="1"/>
</dbReference>
<keyword evidence="11" id="KW-0812">Transmembrane</keyword>
<comment type="cofactor">
    <cofactor evidence="10">
        <name>heme</name>
        <dbReference type="ChEBI" id="CHEBI:30413"/>
    </cofactor>
</comment>
<dbReference type="GO" id="GO:0005789">
    <property type="term" value="C:endoplasmic reticulum membrane"/>
    <property type="evidence" value="ECO:0007669"/>
    <property type="project" value="UniProtKB-SubCell"/>
</dbReference>
<keyword evidence="7" id="KW-0560">Oxidoreductase</keyword>
<dbReference type="Gene3D" id="1.10.630.10">
    <property type="entry name" value="Cytochrome P450"/>
    <property type="match status" value="1"/>
</dbReference>
<sequence length="1068" mass="121396">MARADPRTRQLGVDLVRATLHHLDFLRRVNSIPALRHPDVIRRAVHRYETLWLPLAAKNGGERLPAPFDVEWAWHCHMLTPVAYQHDCLSLVGEVVDHELLSMKDRENKLKRSRRLWEDKFPKEPFDVNLALGTLGPPTPFPPSRLSYDIPAASDRQAVSLPHFRDSRFLKAAVERYRKFLYLKQQNPDVFLAPCYDMDIVWHSHQLHPLVYLKDTESILGRTYDHNDAVNDRSEGSKLSKANSITRELWKTTFNENYSLFGAMYRGDPPTNQLVPDLPEKELQLFASKSDFHKEKSSQSLWGPVPLRSLPKDPAQRLCEVATHKIVNHLDKLMYTVRVVHSEKLVQSAVHVLMNDRMVTSAHLVSSDTLPCPNQVEDPQEAVYLNPVAAERAFVIKNHKGDWAFVVGAWKGFKKGAPRSAAAVKGSAGTLLVRVWVCGEDSWETIRLPYESECYSFKYRGMEANLKTGDVKIPLETSNVAERLSLVFAVSALHVLCQPRPAGWTPGTSLKPSSPKRGHHEVARVPSEDIMVFINACGFSFFHLENVDLDEIRKQLSDGTKIVTDRLCTVTGALATGTATLVVIWIWRSRRRLDENKRRGIPGPEPHYMVGNMSTMNQMGMLGALASWREKYGKVYGIYTGRGPALVVSDPDLLRDLMVKRFHSFPNRMVNAFIDYKPWSENLVQLRDDHWKHVRKHLSPIFSSGKLKRMSATIERVTDNFMKHLRTKVQQGEPVELKGLCTSFATDVIAALAFGLQVDSLEEPDNDFTKHCKILVENRRGLVGFLLAFPLLIPIFRFVGITIPPQPTVRFFVGVLEDAIKERRQEKAKYGDFLQLLVEAEREGEAQGPVDDEIDFTDQLKTSSQWTRKGNSLIFLFAANDTVSTVMSFNLFCLAANPDCLAKAQAEIDEKVGKGKVDYEAAMKLTYLEMCMNETLRLYNPGLQVDRQAAEDVEFGGYKLSKGWSMWIPICLIHRDPDVWPDPLKYDPERHTPEARASRHPFAFMPFGMGPRNCIGMRLAQLEIRMAIATILQHFTPVLCDKSVYPPRLSKFRMGAEDGLWVKFQPRD</sequence>
<name>A0ABD0J9B3_9CAEN</name>
<evidence type="ECO:0000256" key="9">
    <source>
        <dbReference type="ARBA" id="ARBA00043906"/>
    </source>
</evidence>
<dbReference type="Proteomes" id="UP001519460">
    <property type="component" value="Unassembled WGS sequence"/>
</dbReference>
<keyword evidence="13" id="KW-1185">Reference proteome</keyword>
<dbReference type="CDD" id="cd11055">
    <property type="entry name" value="CYP3A-like"/>
    <property type="match status" value="1"/>
</dbReference>
<feature type="transmembrane region" description="Helical" evidence="11">
    <location>
        <begin position="782"/>
        <end position="803"/>
    </location>
</feature>
<evidence type="ECO:0000313" key="13">
    <source>
        <dbReference type="Proteomes" id="UP001519460"/>
    </source>
</evidence>
<evidence type="ECO:0000256" key="1">
    <source>
        <dbReference type="ARBA" id="ARBA00004174"/>
    </source>
</evidence>
<dbReference type="FunFam" id="1.10.630.10:FF:000042">
    <property type="entry name" value="Cytochrome P450"/>
    <property type="match status" value="1"/>
</dbReference>
<dbReference type="EMBL" id="JACVVK020000551">
    <property type="protein sequence ID" value="KAK7466676.1"/>
    <property type="molecule type" value="Genomic_DNA"/>
</dbReference>
<comment type="subcellular location">
    <subcellularLocation>
        <location evidence="2">Endoplasmic reticulum membrane</location>
        <topology evidence="2">Peripheral membrane protein</topology>
    </subcellularLocation>
    <subcellularLocation>
        <location evidence="1">Microsome membrane</location>
        <topology evidence="1">Peripheral membrane protein</topology>
    </subcellularLocation>
</comment>
<evidence type="ECO:0000256" key="8">
    <source>
        <dbReference type="ARBA" id="ARBA00023004"/>
    </source>
</evidence>
<evidence type="ECO:0000256" key="7">
    <source>
        <dbReference type="ARBA" id="ARBA00023002"/>
    </source>
</evidence>